<comment type="caution">
    <text evidence="2">The sequence shown here is derived from an EMBL/GenBank/DDBJ whole genome shotgun (WGS) entry which is preliminary data.</text>
</comment>
<gene>
    <name evidence="2" type="ORF">COO20_20205</name>
</gene>
<evidence type="ECO:0000313" key="3">
    <source>
        <dbReference type="Proteomes" id="UP000233597"/>
    </source>
</evidence>
<sequence>MTDPVAFDFEGQPVRTIEIDGVIWFVLSDVCDVLEIANIGNASARLDEDEKNNIRNPDANGERGNPNITIINESGLYSLILTSRKEAAKRFKKWVTAEVLPALRKTGRYAMAGAGQAAGQSRKNLPASLIPKSERHYDLALVREARAVYGEAGARFVWSRSTTLPDMSELSYQDRLDDLARMRAEDCLRHLLRYGFGKGVPVSEMIVFAQYRDEVKTALESRGIKVSPVRYRGKVILASHHPFLNKVFAATDWAGIYQRVLMDIPGAYLTSSPMIFGEDESPGVIIPLVVINSLAGF</sequence>
<dbReference type="InterPro" id="IPR003497">
    <property type="entry name" value="BRO_N_domain"/>
</dbReference>
<dbReference type="Pfam" id="PF02498">
    <property type="entry name" value="Bro-N"/>
    <property type="match status" value="1"/>
</dbReference>
<proteinExistence type="predicted"/>
<reference evidence="2 3" key="1">
    <citation type="submission" date="2017-09" db="EMBL/GenBank/DDBJ databases">
        <title>Biodiversity and function of Thalassospira species in the particle-attached aromatic-hydrocarbon-degrading consortia from the surface seawater of the South China Sea.</title>
        <authorList>
            <person name="Dong C."/>
            <person name="Liu R."/>
            <person name="Shao Z."/>
        </authorList>
    </citation>
    <scope>NUCLEOTIDE SEQUENCE [LARGE SCALE GENOMIC DNA]</scope>
    <source>
        <strain evidence="2 3">CSC1P2</strain>
    </source>
</reference>
<dbReference type="PANTHER" id="PTHR36180">
    <property type="entry name" value="DNA-BINDING PROTEIN-RELATED-RELATED"/>
    <property type="match status" value="1"/>
</dbReference>
<evidence type="ECO:0000259" key="1">
    <source>
        <dbReference type="PROSITE" id="PS51750"/>
    </source>
</evidence>
<dbReference type="RefSeq" id="WP_101269870.1">
    <property type="nucleotide sequence ID" value="NZ_NWTK01000015.1"/>
</dbReference>
<dbReference type="SMART" id="SM01040">
    <property type="entry name" value="Bro-N"/>
    <property type="match status" value="1"/>
</dbReference>
<accession>A0A2N3KJW6</accession>
<dbReference type="AlphaFoldDB" id="A0A2N3KJW6"/>
<dbReference type="EMBL" id="NWTK01000015">
    <property type="protein sequence ID" value="PKR50763.1"/>
    <property type="molecule type" value="Genomic_DNA"/>
</dbReference>
<feature type="domain" description="Bro-N" evidence="1">
    <location>
        <begin position="1"/>
        <end position="107"/>
    </location>
</feature>
<organism evidence="2 3">
    <name type="scientific">Thalassospira marina</name>
    <dbReference type="NCBI Taxonomy" id="2048283"/>
    <lineage>
        <taxon>Bacteria</taxon>
        <taxon>Pseudomonadati</taxon>
        <taxon>Pseudomonadota</taxon>
        <taxon>Alphaproteobacteria</taxon>
        <taxon>Rhodospirillales</taxon>
        <taxon>Thalassospiraceae</taxon>
        <taxon>Thalassospira</taxon>
    </lineage>
</organism>
<dbReference type="PANTHER" id="PTHR36180:SF2">
    <property type="entry name" value="BRO FAMILY PROTEIN"/>
    <property type="match status" value="1"/>
</dbReference>
<dbReference type="OrthoDB" id="9808959at2"/>
<dbReference type="Proteomes" id="UP000233597">
    <property type="component" value="Unassembled WGS sequence"/>
</dbReference>
<dbReference type="PROSITE" id="PS51750">
    <property type="entry name" value="BRO_N"/>
    <property type="match status" value="1"/>
</dbReference>
<name>A0A2N3KJW6_9PROT</name>
<evidence type="ECO:0000313" key="2">
    <source>
        <dbReference type="EMBL" id="PKR50763.1"/>
    </source>
</evidence>
<protein>
    <recommendedName>
        <fullName evidence="1">Bro-N domain-containing protein</fullName>
    </recommendedName>
</protein>